<gene>
    <name evidence="1" type="ORF">L2764_15270</name>
</gene>
<organism evidence="1 2">
    <name type="scientific">Shewanella surugensis</name>
    <dbReference type="NCBI Taxonomy" id="212020"/>
    <lineage>
        <taxon>Bacteria</taxon>
        <taxon>Pseudomonadati</taxon>
        <taxon>Pseudomonadota</taxon>
        <taxon>Gammaproteobacteria</taxon>
        <taxon>Alteromonadales</taxon>
        <taxon>Shewanellaceae</taxon>
        <taxon>Shewanella</taxon>
    </lineage>
</organism>
<name>A0ABT0LDR2_9GAMM</name>
<reference evidence="1 2" key="1">
    <citation type="submission" date="2022-01" db="EMBL/GenBank/DDBJ databases">
        <title>Whole genome-based taxonomy of the Shewanellaceae.</title>
        <authorList>
            <person name="Martin-Rodriguez A.J."/>
        </authorList>
    </citation>
    <scope>NUCLEOTIDE SEQUENCE [LARGE SCALE GENOMIC DNA]</scope>
    <source>
        <strain evidence="1 2">DSM 17177</strain>
    </source>
</reference>
<protein>
    <submittedName>
        <fullName evidence="1">Uncharacterized protein</fullName>
    </submittedName>
</protein>
<proteinExistence type="predicted"/>
<comment type="caution">
    <text evidence="1">The sequence shown here is derived from an EMBL/GenBank/DDBJ whole genome shotgun (WGS) entry which is preliminary data.</text>
</comment>
<keyword evidence="2" id="KW-1185">Reference proteome</keyword>
<accession>A0ABT0LDR2</accession>
<evidence type="ECO:0000313" key="1">
    <source>
        <dbReference type="EMBL" id="MCL1125795.1"/>
    </source>
</evidence>
<sequence length="102" mass="11793">MPATTAKQHTRTQYLFPTPESVSIDSIVFYCDAERVMSIYNKEHNSKRQKLTLPVQQWFINEARRCGWAQAEFIYNVVKSNTNKACLLTKPSAKELVYASPY</sequence>
<dbReference type="EMBL" id="JAKIKS010000061">
    <property type="protein sequence ID" value="MCL1125795.1"/>
    <property type="molecule type" value="Genomic_DNA"/>
</dbReference>
<dbReference type="RefSeq" id="WP_248941127.1">
    <property type="nucleotide sequence ID" value="NZ_JAKIKS010000061.1"/>
</dbReference>
<dbReference type="Proteomes" id="UP001203423">
    <property type="component" value="Unassembled WGS sequence"/>
</dbReference>
<evidence type="ECO:0000313" key="2">
    <source>
        <dbReference type="Proteomes" id="UP001203423"/>
    </source>
</evidence>